<comment type="caution">
    <text evidence="3">The sequence shown here is derived from an EMBL/GenBank/DDBJ whole genome shotgun (WGS) entry which is preliminary data.</text>
</comment>
<organism evidence="3 4">
    <name type="scientific">Thermalbibacter longus</name>
    <dbReference type="NCBI Taxonomy" id="2951981"/>
    <lineage>
        <taxon>Bacteria</taxon>
        <taxon>Pseudomonadati</taxon>
        <taxon>Thermomicrobiota</taxon>
        <taxon>Thermomicrobia</taxon>
        <taxon>Thermomicrobiales</taxon>
        <taxon>Thermomicrobiaceae</taxon>
        <taxon>Thermalbibacter</taxon>
    </lineage>
</organism>
<dbReference type="Proteomes" id="UP001165306">
    <property type="component" value="Unassembled WGS sequence"/>
</dbReference>
<reference evidence="3" key="1">
    <citation type="submission" date="2022-06" db="EMBL/GenBank/DDBJ databases">
        <title>CFH 74404 Thermomicrobiaceae sp.</title>
        <authorList>
            <person name="Ming H."/>
            <person name="Li W.-J."/>
            <person name="Zhao Z."/>
        </authorList>
    </citation>
    <scope>NUCLEOTIDE SEQUENCE</scope>
    <source>
        <strain evidence="3">CFH 74404</strain>
    </source>
</reference>
<evidence type="ECO:0000259" key="2">
    <source>
        <dbReference type="Pfam" id="PF00144"/>
    </source>
</evidence>
<keyword evidence="4" id="KW-1185">Reference proteome</keyword>
<dbReference type="RefSeq" id="WP_284057315.1">
    <property type="nucleotide sequence ID" value="NZ_JAMSLR010000006.1"/>
</dbReference>
<feature type="domain" description="Beta-lactamase-related" evidence="2">
    <location>
        <begin position="17"/>
        <end position="339"/>
    </location>
</feature>
<dbReference type="Gene3D" id="3.40.710.10">
    <property type="entry name" value="DD-peptidase/beta-lactamase superfamily"/>
    <property type="match status" value="1"/>
</dbReference>
<gene>
    <name evidence="3" type="ORF">NET02_10275</name>
</gene>
<dbReference type="PANTHER" id="PTHR43283:SF11">
    <property type="entry name" value="BETA-LACTAMASE-RELATED DOMAIN-CONTAINING PROTEIN"/>
    <property type="match status" value="1"/>
</dbReference>
<dbReference type="Pfam" id="PF00144">
    <property type="entry name" value="Beta-lactamase"/>
    <property type="match status" value="1"/>
</dbReference>
<sequence>MEQARMQQQALGGVTERIARFIEAGEISGAGLAVALGGQIVLEWYGGEAAPGLPAGPDTLWPLASITKLYTAATIMALVERGVLTLGTPVRAVLPEFDGDGREAVTIRHLLTHTSGLLYEPEDMETLLRQQLPLDELVEAAFSEPLQFQPGTQVSYSDLGYAVAGLAAEEVAGRPFPALVRELLLEPAGLRETYFPLPPDEAGRLAQVTGALAEGTPGHMYGPGYGLRLAHPAWGVVASLPDLLRFALLFTPHAPVRILSQASIRTMTSNQVGLAADGGIWGIGFELAGGHFGEGDLLSPASFGHSGATGCTLWVEPEYDLVLAYVSNRHLNAGREEFIRRLATVVNMVLAALT</sequence>
<dbReference type="InterPro" id="IPR012338">
    <property type="entry name" value="Beta-lactam/transpept-like"/>
</dbReference>
<keyword evidence="1" id="KW-0378">Hydrolase</keyword>
<dbReference type="InterPro" id="IPR050789">
    <property type="entry name" value="Diverse_Enzym_Activities"/>
</dbReference>
<accession>A0AA42BB79</accession>
<dbReference type="InterPro" id="IPR001466">
    <property type="entry name" value="Beta-lactam-related"/>
</dbReference>
<evidence type="ECO:0000256" key="1">
    <source>
        <dbReference type="ARBA" id="ARBA00022801"/>
    </source>
</evidence>
<dbReference type="AlphaFoldDB" id="A0AA42BB79"/>
<dbReference type="SUPFAM" id="SSF56601">
    <property type="entry name" value="beta-lactamase/transpeptidase-like"/>
    <property type="match status" value="1"/>
</dbReference>
<name>A0AA42BB79_9BACT</name>
<dbReference type="EMBL" id="JAMSLR010000006">
    <property type="protein sequence ID" value="MCM8749534.1"/>
    <property type="molecule type" value="Genomic_DNA"/>
</dbReference>
<proteinExistence type="predicted"/>
<dbReference type="GO" id="GO:0016787">
    <property type="term" value="F:hydrolase activity"/>
    <property type="evidence" value="ECO:0007669"/>
    <property type="project" value="UniProtKB-KW"/>
</dbReference>
<dbReference type="PANTHER" id="PTHR43283">
    <property type="entry name" value="BETA-LACTAMASE-RELATED"/>
    <property type="match status" value="1"/>
</dbReference>
<protein>
    <submittedName>
        <fullName evidence="3">Beta-lactamase family protein</fullName>
    </submittedName>
</protein>
<evidence type="ECO:0000313" key="3">
    <source>
        <dbReference type="EMBL" id="MCM8749534.1"/>
    </source>
</evidence>
<evidence type="ECO:0000313" key="4">
    <source>
        <dbReference type="Proteomes" id="UP001165306"/>
    </source>
</evidence>